<reference evidence="1 2" key="1">
    <citation type="journal article" date="2013" name="Genome Announc.">
        <title>Complete Genome Sequence of the Solvent Producer Clostridium saccharobutylicum NCP262 (DSM 13864).</title>
        <authorList>
            <person name="Poehlein A."/>
            <person name="Hartwich K."/>
            <person name="Krabben P."/>
            <person name="Ehrenreich A."/>
            <person name="Liebl W."/>
            <person name="Durre P."/>
            <person name="Gottschalk G."/>
            <person name="Daniel R."/>
        </authorList>
    </citation>
    <scope>NUCLEOTIDE SEQUENCE [LARGE SCALE GENOMIC DNA]</scope>
    <source>
        <strain evidence="1">DSM 13864</strain>
    </source>
</reference>
<proteinExistence type="predicted"/>
<organism evidence="1 2">
    <name type="scientific">Clostridium saccharobutylicum DSM 13864</name>
    <dbReference type="NCBI Taxonomy" id="1345695"/>
    <lineage>
        <taxon>Bacteria</taxon>
        <taxon>Bacillati</taxon>
        <taxon>Bacillota</taxon>
        <taxon>Clostridia</taxon>
        <taxon>Eubacteriales</taxon>
        <taxon>Clostridiaceae</taxon>
        <taxon>Clostridium</taxon>
    </lineage>
</organism>
<accession>U5MVJ4</accession>
<dbReference type="GeneID" id="55477015"/>
<dbReference type="AlphaFoldDB" id="U5MVJ4"/>
<dbReference type="KEGG" id="csb:CLSA_c38590"/>
<sequence>MTSKNGTTFTEEISIPIFQMQCGAKDSTYFLVLNIFQNLSLSDKLFIHGKKLLAEKSIYGKYFSKNISSKFYYPYITIKLLNFYRI</sequence>
<dbReference type="EMBL" id="CP006721">
    <property type="protein sequence ID" value="AGX44819.1"/>
    <property type="molecule type" value="Genomic_DNA"/>
</dbReference>
<evidence type="ECO:0000313" key="2">
    <source>
        <dbReference type="Proteomes" id="UP000017118"/>
    </source>
</evidence>
<evidence type="ECO:0000313" key="1">
    <source>
        <dbReference type="EMBL" id="AGX44819.1"/>
    </source>
</evidence>
<gene>
    <name evidence="1" type="ORF">CLSA_c38590</name>
</gene>
<dbReference type="RefSeq" id="WP_022748917.1">
    <property type="nucleotide sequence ID" value="NC_022571.1"/>
</dbReference>
<dbReference type="HOGENOM" id="CLU_2492404_0_0_9"/>
<dbReference type="PATRIC" id="fig|1345695.10.peg.2671"/>
<name>U5MVJ4_CLOSA</name>
<dbReference type="Proteomes" id="UP000017118">
    <property type="component" value="Chromosome"/>
</dbReference>
<protein>
    <submittedName>
        <fullName evidence="1">Uncharacterized protein</fullName>
    </submittedName>
</protein>
<keyword evidence="2" id="KW-1185">Reference proteome</keyword>